<dbReference type="WBParaSite" id="ECPE_0000446301-mRNA-1">
    <property type="protein sequence ID" value="ECPE_0000446301-mRNA-1"/>
    <property type="gene ID" value="ECPE_0000446301"/>
</dbReference>
<keyword evidence="3" id="KW-1185">Reference proteome</keyword>
<feature type="region of interest" description="Disordered" evidence="1">
    <location>
        <begin position="68"/>
        <end position="118"/>
    </location>
</feature>
<dbReference type="Proteomes" id="UP000272942">
    <property type="component" value="Unassembled WGS sequence"/>
</dbReference>
<gene>
    <name evidence="2" type="ORF">ECPE_LOCUS4451</name>
</gene>
<feature type="region of interest" description="Disordered" evidence="1">
    <location>
        <begin position="138"/>
        <end position="203"/>
    </location>
</feature>
<evidence type="ECO:0000313" key="2">
    <source>
        <dbReference type="EMBL" id="VDP72633.1"/>
    </source>
</evidence>
<evidence type="ECO:0000313" key="3">
    <source>
        <dbReference type="Proteomes" id="UP000272942"/>
    </source>
</evidence>
<feature type="compositionally biased region" description="Pro residues" evidence="1">
    <location>
        <begin position="189"/>
        <end position="198"/>
    </location>
</feature>
<feature type="compositionally biased region" description="Basic and acidic residues" evidence="1">
    <location>
        <begin position="89"/>
        <end position="99"/>
    </location>
</feature>
<evidence type="ECO:0000313" key="4">
    <source>
        <dbReference type="WBParaSite" id="ECPE_0000446301-mRNA-1"/>
    </source>
</evidence>
<dbReference type="AlphaFoldDB" id="A0A183ABW6"/>
<reference evidence="2 3" key="2">
    <citation type="submission" date="2018-11" db="EMBL/GenBank/DDBJ databases">
        <authorList>
            <consortium name="Pathogen Informatics"/>
        </authorList>
    </citation>
    <scope>NUCLEOTIDE SEQUENCE [LARGE SCALE GENOMIC DNA]</scope>
    <source>
        <strain evidence="2 3">Egypt</strain>
    </source>
</reference>
<dbReference type="EMBL" id="UZAN01041314">
    <property type="protein sequence ID" value="VDP72633.1"/>
    <property type="molecule type" value="Genomic_DNA"/>
</dbReference>
<feature type="compositionally biased region" description="Low complexity" evidence="1">
    <location>
        <begin position="153"/>
        <end position="170"/>
    </location>
</feature>
<name>A0A183ABW6_9TREM</name>
<organism evidence="4">
    <name type="scientific">Echinostoma caproni</name>
    <dbReference type="NCBI Taxonomy" id="27848"/>
    <lineage>
        <taxon>Eukaryota</taxon>
        <taxon>Metazoa</taxon>
        <taxon>Spiralia</taxon>
        <taxon>Lophotrochozoa</taxon>
        <taxon>Platyhelminthes</taxon>
        <taxon>Trematoda</taxon>
        <taxon>Digenea</taxon>
        <taxon>Plagiorchiida</taxon>
        <taxon>Echinostomata</taxon>
        <taxon>Echinostomatoidea</taxon>
        <taxon>Echinostomatidae</taxon>
        <taxon>Echinostoma</taxon>
    </lineage>
</organism>
<evidence type="ECO:0000256" key="1">
    <source>
        <dbReference type="SAM" id="MobiDB-lite"/>
    </source>
</evidence>
<sequence>MGSNSIAVNAVSPGLSIWSSQNLGAELASLALKALDPTGNSVILNDGWVTGTAESSFDPALYSPEPFTKSDSCHNHSPKHRTSTSDDTSDQHGPQDRVRLASSGGLAGRRPPTRVVVEPPLVLPPGVELNTIYSVYSSPSVRQNGDQEDSERSTSVSPKSSSTKPTNSSPFLPELLVRSGSSEPHVATPTPPADPPSPTRDHHANLMESDQVIVEAQPLLTLASPAGSPTPSMSAKHKRFGVELPGLSSANQVVLRHRERPGSTPPATFDLSAAEVRRQANTALLSSLKGLSQSP</sequence>
<protein>
    <submittedName>
        <fullName evidence="2 4">Uncharacterized protein</fullName>
    </submittedName>
</protein>
<accession>A0A183ABW6</accession>
<feature type="compositionally biased region" description="Low complexity" evidence="1">
    <location>
        <begin position="108"/>
        <end position="118"/>
    </location>
</feature>
<proteinExistence type="predicted"/>
<reference evidence="4" key="1">
    <citation type="submission" date="2016-06" db="UniProtKB">
        <authorList>
            <consortium name="WormBaseParasite"/>
        </authorList>
    </citation>
    <scope>IDENTIFICATION</scope>
</reference>